<protein>
    <submittedName>
        <fullName evidence="1">Uncharacterized protein</fullName>
    </submittedName>
</protein>
<dbReference type="EnsemblMetazoa" id="G24058.5">
    <property type="protein sequence ID" value="G24058.5:cds"/>
    <property type="gene ID" value="G24058"/>
</dbReference>
<name>A0A8W8KL26_MAGGI</name>
<keyword evidence="2" id="KW-1185">Reference proteome</keyword>
<organism evidence="1 2">
    <name type="scientific">Magallana gigas</name>
    <name type="common">Pacific oyster</name>
    <name type="synonym">Crassostrea gigas</name>
    <dbReference type="NCBI Taxonomy" id="29159"/>
    <lineage>
        <taxon>Eukaryota</taxon>
        <taxon>Metazoa</taxon>
        <taxon>Spiralia</taxon>
        <taxon>Lophotrochozoa</taxon>
        <taxon>Mollusca</taxon>
        <taxon>Bivalvia</taxon>
        <taxon>Autobranchia</taxon>
        <taxon>Pteriomorphia</taxon>
        <taxon>Ostreida</taxon>
        <taxon>Ostreoidea</taxon>
        <taxon>Ostreidae</taxon>
        <taxon>Magallana</taxon>
    </lineage>
</organism>
<reference evidence="1" key="1">
    <citation type="submission" date="2022-08" db="UniProtKB">
        <authorList>
            <consortium name="EnsemblMetazoa"/>
        </authorList>
    </citation>
    <scope>IDENTIFICATION</scope>
    <source>
        <strain evidence="1">05x7-T-G4-1.051#20</strain>
    </source>
</reference>
<evidence type="ECO:0000313" key="1">
    <source>
        <dbReference type="EnsemblMetazoa" id="G24058.5:cds"/>
    </source>
</evidence>
<dbReference type="Proteomes" id="UP000005408">
    <property type="component" value="Unassembled WGS sequence"/>
</dbReference>
<sequence length="71" mass="8424">DWKRKEQMKQYADEKRKATQHKLKIGDQVLVKQQKLDKLSTPYNPQPYTVIKQHGPMITAKTEDNELTRDN</sequence>
<dbReference type="AlphaFoldDB" id="A0A8W8KL26"/>
<proteinExistence type="predicted"/>
<accession>A0A8W8KL26</accession>
<evidence type="ECO:0000313" key="2">
    <source>
        <dbReference type="Proteomes" id="UP000005408"/>
    </source>
</evidence>